<evidence type="ECO:0000313" key="13">
    <source>
        <dbReference type="Proteomes" id="UP000829196"/>
    </source>
</evidence>
<keyword evidence="10" id="KW-0472">Membrane</keyword>
<dbReference type="OrthoDB" id="9984778at2759"/>
<comment type="catalytic activity">
    <reaction evidence="1">
        <text>S-ubiquitinyl-[E2 ubiquitin-conjugating enzyme]-L-cysteine + [acceptor protein]-L-lysine = [E2 ubiquitin-conjugating enzyme]-L-cysteine + N(6)-ubiquitinyl-[acceptor protein]-L-lysine.</text>
        <dbReference type="EC" id="2.3.2.27"/>
    </reaction>
</comment>
<name>A0A8T3AFB1_DENNO</name>
<evidence type="ECO:0000256" key="10">
    <source>
        <dbReference type="SAM" id="Phobius"/>
    </source>
</evidence>
<evidence type="ECO:0000259" key="11">
    <source>
        <dbReference type="PROSITE" id="PS50089"/>
    </source>
</evidence>
<sequence>MATGRWILSIDAINGTGCIDDCYASFHRPPQPSSSSSHRLFANVFIAAVCTAAAAFFLVLTYYTVLVSRRRVDRVASGDDLPLEADGSEADYHVWRIRTVGLDESTIISIPTKPYITGGGSGTADCSVCLGEFHDGDLVRLLPACDHSFHVSCIDTWLRAHINCPLCRAHVIVPADSGGGGSATMHPDGNPFITDRRVSGDLEDDSGGEIRVETVTDSTVDCPDNSILRALSNVSGNKLQLVLRSNSIDSLTRRDLLISLDREFNCLEERKEQEHYFSDEDSGMRRRVNRVAVPKGIASKSVHQKLEEDLRLGVGECSSYRDMGGLVAAQFFHCDRGLVFSVVFLVMNNDISQ</sequence>
<dbReference type="PANTHER" id="PTHR46913">
    <property type="entry name" value="RING-H2 FINGER PROTEIN ATL16"/>
    <property type="match status" value="1"/>
</dbReference>
<dbReference type="SMR" id="A0A8T3AFB1"/>
<evidence type="ECO:0000256" key="4">
    <source>
        <dbReference type="ARBA" id="ARBA00022679"/>
    </source>
</evidence>
<dbReference type="Proteomes" id="UP000829196">
    <property type="component" value="Unassembled WGS sequence"/>
</dbReference>
<keyword evidence="10" id="KW-1133">Transmembrane helix</keyword>
<keyword evidence="10" id="KW-0812">Transmembrane</keyword>
<keyword evidence="6 9" id="KW-0863">Zinc-finger</keyword>
<evidence type="ECO:0000256" key="1">
    <source>
        <dbReference type="ARBA" id="ARBA00000900"/>
    </source>
</evidence>
<keyword evidence="8" id="KW-0862">Zinc</keyword>
<feature type="domain" description="RING-type" evidence="11">
    <location>
        <begin position="126"/>
        <end position="168"/>
    </location>
</feature>
<evidence type="ECO:0000256" key="8">
    <source>
        <dbReference type="ARBA" id="ARBA00022833"/>
    </source>
</evidence>
<dbReference type="Pfam" id="PF13639">
    <property type="entry name" value="zf-RING_2"/>
    <property type="match status" value="1"/>
</dbReference>
<reference evidence="12" key="1">
    <citation type="journal article" date="2022" name="Front. Genet.">
        <title>Chromosome-Scale Assembly of the Dendrobium nobile Genome Provides Insights Into the Molecular Mechanism of the Biosynthesis of the Medicinal Active Ingredient of Dendrobium.</title>
        <authorList>
            <person name="Xu Q."/>
            <person name="Niu S.-C."/>
            <person name="Li K.-L."/>
            <person name="Zheng P.-J."/>
            <person name="Zhang X.-J."/>
            <person name="Jia Y."/>
            <person name="Liu Y."/>
            <person name="Niu Y.-X."/>
            <person name="Yu L.-H."/>
            <person name="Chen D.-F."/>
            <person name="Zhang G.-Q."/>
        </authorList>
    </citation>
    <scope>NUCLEOTIDE SEQUENCE</scope>
    <source>
        <tissue evidence="12">Leaf</tissue>
    </source>
</reference>
<dbReference type="SUPFAM" id="SSF57850">
    <property type="entry name" value="RING/U-box"/>
    <property type="match status" value="1"/>
</dbReference>
<organism evidence="12 13">
    <name type="scientific">Dendrobium nobile</name>
    <name type="common">Orchid</name>
    <dbReference type="NCBI Taxonomy" id="94219"/>
    <lineage>
        <taxon>Eukaryota</taxon>
        <taxon>Viridiplantae</taxon>
        <taxon>Streptophyta</taxon>
        <taxon>Embryophyta</taxon>
        <taxon>Tracheophyta</taxon>
        <taxon>Spermatophyta</taxon>
        <taxon>Magnoliopsida</taxon>
        <taxon>Liliopsida</taxon>
        <taxon>Asparagales</taxon>
        <taxon>Orchidaceae</taxon>
        <taxon>Epidendroideae</taxon>
        <taxon>Malaxideae</taxon>
        <taxon>Dendrobiinae</taxon>
        <taxon>Dendrobium</taxon>
    </lineage>
</organism>
<dbReference type="GO" id="GO:0008270">
    <property type="term" value="F:zinc ion binding"/>
    <property type="evidence" value="ECO:0007669"/>
    <property type="project" value="UniProtKB-KW"/>
</dbReference>
<protein>
    <recommendedName>
        <fullName evidence="3">RING-type E3 ubiquitin transferase</fullName>
        <ecNumber evidence="3">2.3.2.27</ecNumber>
    </recommendedName>
</protein>
<evidence type="ECO:0000256" key="7">
    <source>
        <dbReference type="ARBA" id="ARBA00022786"/>
    </source>
</evidence>
<dbReference type="PANTHER" id="PTHR46913:SF19">
    <property type="entry name" value="RING-TYPE E3 UBIQUITIN TRANSFERASE"/>
    <property type="match status" value="1"/>
</dbReference>
<dbReference type="EC" id="2.3.2.27" evidence="3"/>
<dbReference type="EMBL" id="JAGYWB010000017">
    <property type="protein sequence ID" value="KAI0494783.1"/>
    <property type="molecule type" value="Genomic_DNA"/>
</dbReference>
<keyword evidence="4" id="KW-0808">Transferase</keyword>
<dbReference type="GO" id="GO:0016567">
    <property type="term" value="P:protein ubiquitination"/>
    <property type="evidence" value="ECO:0007669"/>
    <property type="project" value="InterPro"/>
</dbReference>
<keyword evidence="7" id="KW-0833">Ubl conjugation pathway</keyword>
<evidence type="ECO:0000256" key="2">
    <source>
        <dbReference type="ARBA" id="ARBA00004906"/>
    </source>
</evidence>
<evidence type="ECO:0000256" key="9">
    <source>
        <dbReference type="PROSITE-ProRule" id="PRU00175"/>
    </source>
</evidence>
<feature type="transmembrane region" description="Helical" evidence="10">
    <location>
        <begin position="40"/>
        <end position="65"/>
    </location>
</feature>
<comment type="pathway">
    <text evidence="2">Protein modification; protein ubiquitination.</text>
</comment>
<accession>A0A8T3AFB1</accession>
<evidence type="ECO:0000256" key="5">
    <source>
        <dbReference type="ARBA" id="ARBA00022723"/>
    </source>
</evidence>
<dbReference type="InterPro" id="IPR013083">
    <property type="entry name" value="Znf_RING/FYVE/PHD"/>
</dbReference>
<dbReference type="SMART" id="SM00184">
    <property type="entry name" value="RING"/>
    <property type="match status" value="1"/>
</dbReference>
<dbReference type="CDD" id="cd16461">
    <property type="entry name" value="RING-H2_EL5-like"/>
    <property type="match status" value="1"/>
</dbReference>
<dbReference type="InterPro" id="IPR001841">
    <property type="entry name" value="Znf_RING"/>
</dbReference>
<dbReference type="GO" id="GO:0061630">
    <property type="term" value="F:ubiquitin protein ligase activity"/>
    <property type="evidence" value="ECO:0007669"/>
    <property type="project" value="UniProtKB-EC"/>
</dbReference>
<dbReference type="PROSITE" id="PS50089">
    <property type="entry name" value="ZF_RING_2"/>
    <property type="match status" value="1"/>
</dbReference>
<gene>
    <name evidence="12" type="ORF">KFK09_024926</name>
</gene>
<dbReference type="InterPro" id="IPR044600">
    <property type="entry name" value="ATL1/ATL16-like"/>
</dbReference>
<evidence type="ECO:0000256" key="3">
    <source>
        <dbReference type="ARBA" id="ARBA00012483"/>
    </source>
</evidence>
<evidence type="ECO:0000256" key="6">
    <source>
        <dbReference type="ARBA" id="ARBA00022771"/>
    </source>
</evidence>
<evidence type="ECO:0000313" key="12">
    <source>
        <dbReference type="EMBL" id="KAI0494783.1"/>
    </source>
</evidence>
<dbReference type="Gene3D" id="3.30.40.10">
    <property type="entry name" value="Zinc/RING finger domain, C3HC4 (zinc finger)"/>
    <property type="match status" value="1"/>
</dbReference>
<dbReference type="AlphaFoldDB" id="A0A8T3AFB1"/>
<proteinExistence type="predicted"/>
<keyword evidence="5" id="KW-0479">Metal-binding</keyword>
<keyword evidence="13" id="KW-1185">Reference proteome</keyword>
<comment type="caution">
    <text evidence="12">The sequence shown here is derived from an EMBL/GenBank/DDBJ whole genome shotgun (WGS) entry which is preliminary data.</text>
</comment>